<name>A0AAU8FNX4_9BACT</name>
<reference evidence="3" key="1">
    <citation type="submission" date="2024-06" db="EMBL/GenBank/DDBJ databases">
        <title>Sequencing and assembly of the genome of Dyadobacter sp. strain 676, a symbiont of Cyamopsis tetragonoloba.</title>
        <authorList>
            <person name="Guro P."/>
            <person name="Sazanova A."/>
            <person name="Kuznetsova I."/>
            <person name="Belimov A."/>
            <person name="Safronova V."/>
        </authorList>
    </citation>
    <scope>NUCLEOTIDE SEQUENCE</scope>
    <source>
        <strain evidence="3">676</strain>
    </source>
</reference>
<feature type="signal peptide" evidence="1">
    <location>
        <begin position="1"/>
        <end position="21"/>
    </location>
</feature>
<dbReference type="Gene3D" id="3.40.30.10">
    <property type="entry name" value="Glutaredoxin"/>
    <property type="match status" value="1"/>
</dbReference>
<dbReference type="EMBL" id="CP159289">
    <property type="protein sequence ID" value="XCH25471.1"/>
    <property type="molecule type" value="Genomic_DNA"/>
</dbReference>
<dbReference type="InterPro" id="IPR036249">
    <property type="entry name" value="Thioredoxin-like_sf"/>
</dbReference>
<keyword evidence="1" id="KW-0732">Signal</keyword>
<dbReference type="AlphaFoldDB" id="A0AAU8FNX4"/>
<dbReference type="Pfam" id="PF13462">
    <property type="entry name" value="Thioredoxin_4"/>
    <property type="match status" value="1"/>
</dbReference>
<dbReference type="InterPro" id="IPR013766">
    <property type="entry name" value="Thioredoxin_domain"/>
</dbReference>
<dbReference type="PROSITE" id="PS51257">
    <property type="entry name" value="PROKAR_LIPOPROTEIN"/>
    <property type="match status" value="1"/>
</dbReference>
<evidence type="ECO:0000313" key="3">
    <source>
        <dbReference type="EMBL" id="XCH25471.1"/>
    </source>
</evidence>
<dbReference type="CDD" id="cd02972">
    <property type="entry name" value="DsbA_family"/>
    <property type="match status" value="1"/>
</dbReference>
<feature type="domain" description="Thioredoxin" evidence="2">
    <location>
        <begin position="118"/>
        <end position="334"/>
    </location>
</feature>
<evidence type="ECO:0000256" key="1">
    <source>
        <dbReference type="SAM" id="SignalP"/>
    </source>
</evidence>
<sequence length="335" mass="37997">MKKVFLRIIALLAIASFSISACKYNNSEEVVAKIGDENIYLTDVDINIQNSLYEFLFGIFKVRAIALESLIIERVLIKESEIQGISVDSLVKMSVRKRMKNFKIDEFIKLNSLENGVIDPKQPFRNISIDSEEGKIILNKSYEDFLKSEYVNDLKKKFQVTTTLKPPIGPKLDLRGVSFMGRGYELSKHAVWIISDFTCPSCRQYEHTINAFYERFKDKVFFKYAHFSGGVNTSMILADCAGEQDKYWDAYTALHKQNVDSPTEVKALMAYLKLDAAKCMACIAGYDSTKVLASMKRLADQKVTGTPTIIIDGRIYYGEISLEELSKQLNAALDQ</sequence>
<accession>A0AAU8FNX4</accession>
<dbReference type="SUPFAM" id="SSF52833">
    <property type="entry name" value="Thioredoxin-like"/>
    <property type="match status" value="1"/>
</dbReference>
<dbReference type="PROSITE" id="PS51352">
    <property type="entry name" value="THIOREDOXIN_2"/>
    <property type="match status" value="1"/>
</dbReference>
<evidence type="ECO:0000259" key="2">
    <source>
        <dbReference type="PROSITE" id="PS51352"/>
    </source>
</evidence>
<organism evidence="3">
    <name type="scientific">Dyadobacter sp. 676</name>
    <dbReference type="NCBI Taxonomy" id="3088362"/>
    <lineage>
        <taxon>Bacteria</taxon>
        <taxon>Pseudomonadati</taxon>
        <taxon>Bacteroidota</taxon>
        <taxon>Cytophagia</taxon>
        <taxon>Cytophagales</taxon>
        <taxon>Spirosomataceae</taxon>
        <taxon>Dyadobacter</taxon>
    </lineage>
</organism>
<gene>
    <name evidence="3" type="ORF">ABV298_03295</name>
</gene>
<proteinExistence type="predicted"/>
<dbReference type="InterPro" id="IPR012336">
    <property type="entry name" value="Thioredoxin-like_fold"/>
</dbReference>
<protein>
    <submittedName>
        <fullName evidence="3">Thioredoxin domain-containing protein</fullName>
    </submittedName>
</protein>
<feature type="chain" id="PRO_5043784231" evidence="1">
    <location>
        <begin position="22"/>
        <end position="335"/>
    </location>
</feature>
<dbReference type="RefSeq" id="WP_353720771.1">
    <property type="nucleotide sequence ID" value="NZ_CP159289.1"/>
</dbReference>